<dbReference type="Proteomes" id="UP000325313">
    <property type="component" value="Unassembled WGS sequence"/>
</dbReference>
<protein>
    <submittedName>
        <fullName evidence="1">Uncharacterized protein</fullName>
    </submittedName>
</protein>
<evidence type="ECO:0000313" key="2">
    <source>
        <dbReference type="Proteomes" id="UP000325313"/>
    </source>
</evidence>
<dbReference type="AlphaFoldDB" id="A0A5B0LZZ3"/>
<name>A0A5B0LZZ3_PUCGR</name>
<evidence type="ECO:0000313" key="1">
    <source>
        <dbReference type="EMBL" id="KAA1070122.1"/>
    </source>
</evidence>
<accession>A0A5B0LZZ3</accession>
<dbReference type="EMBL" id="VDEP01000484">
    <property type="protein sequence ID" value="KAA1070122.1"/>
    <property type="molecule type" value="Genomic_DNA"/>
</dbReference>
<gene>
    <name evidence="1" type="ORF">PGTUg99_006911</name>
</gene>
<sequence length="381" mass="41944">MSLHSWKPPWVYSYGIGLSSLLARTLVPSINTGIVSSFSASPHQLSSPANYIHFTSNHIPFSQVVFQPLLHLLFTAIAMSSEHSTLSSPVEIPGPRGYQAISNPTPANDNGIRYYPERGDWSPLFVPNAETPRTADIPVDPMAGNEANPVGQAAGAQVDPMSVQDIEMKATALNNAPDFSRPPPIKAFPAPIPLPYGMELIQTGTHFLPQKEKWQSLYDPAGKFDLSLIPDEVPVPRGFIDPHPFCDPVFQNPPPGLVLPAVNPLVAANLQSHAPGAHPASASSSASDVSTYPPLSEFLHLDHQSVQGLLSKKNPPPEATCLYTEEDVMRIFEGIAPEFVWLCDDFPPHTLNEFDRRVMFFENMQWHFKCKKSTYLSTRNF</sequence>
<proteinExistence type="predicted"/>
<reference evidence="1 2" key="1">
    <citation type="submission" date="2019-05" db="EMBL/GenBank/DDBJ databases">
        <title>Emergence of the Ug99 lineage of the wheat stem rust pathogen through somatic hybridization.</title>
        <authorList>
            <person name="Li F."/>
            <person name="Upadhyaya N.M."/>
            <person name="Sperschneider J."/>
            <person name="Matny O."/>
            <person name="Nguyen-Phuc H."/>
            <person name="Mago R."/>
            <person name="Raley C."/>
            <person name="Miller M.E."/>
            <person name="Silverstein K.A.T."/>
            <person name="Henningsen E."/>
            <person name="Hirsch C.D."/>
            <person name="Visser B."/>
            <person name="Pretorius Z.A."/>
            <person name="Steffenson B.J."/>
            <person name="Schwessinger B."/>
            <person name="Dodds P.N."/>
            <person name="Figueroa M."/>
        </authorList>
    </citation>
    <scope>NUCLEOTIDE SEQUENCE [LARGE SCALE GENOMIC DNA]</scope>
    <source>
        <strain evidence="1 2">Ug99</strain>
    </source>
</reference>
<organism evidence="1 2">
    <name type="scientific">Puccinia graminis f. sp. tritici</name>
    <dbReference type="NCBI Taxonomy" id="56615"/>
    <lineage>
        <taxon>Eukaryota</taxon>
        <taxon>Fungi</taxon>
        <taxon>Dikarya</taxon>
        <taxon>Basidiomycota</taxon>
        <taxon>Pucciniomycotina</taxon>
        <taxon>Pucciniomycetes</taxon>
        <taxon>Pucciniales</taxon>
        <taxon>Pucciniaceae</taxon>
        <taxon>Puccinia</taxon>
    </lineage>
</organism>
<comment type="caution">
    <text evidence="1">The sequence shown here is derived from an EMBL/GenBank/DDBJ whole genome shotgun (WGS) entry which is preliminary data.</text>
</comment>